<protein>
    <submittedName>
        <fullName evidence="3">Excalibur calcium-binding domain-containing protein</fullName>
    </submittedName>
</protein>
<keyword evidence="4" id="KW-1185">Reference proteome</keyword>
<organism evidence="3 4">
    <name type="scientific">Nocardioides terrae</name>
    <dbReference type="NCBI Taxonomy" id="574651"/>
    <lineage>
        <taxon>Bacteria</taxon>
        <taxon>Bacillati</taxon>
        <taxon>Actinomycetota</taxon>
        <taxon>Actinomycetes</taxon>
        <taxon>Propionibacteriales</taxon>
        <taxon>Nocardioidaceae</taxon>
        <taxon>Nocardioides</taxon>
    </lineage>
</organism>
<dbReference type="Pfam" id="PF05901">
    <property type="entry name" value="Excalibur"/>
    <property type="match status" value="1"/>
</dbReference>
<accession>A0A1I1HZV8</accession>
<evidence type="ECO:0000313" key="3">
    <source>
        <dbReference type="EMBL" id="SFC29709.1"/>
    </source>
</evidence>
<dbReference type="InterPro" id="IPR008613">
    <property type="entry name" value="Excalibur_Ca-bd_domain"/>
</dbReference>
<feature type="domain" description="Excalibur calcium-binding" evidence="2">
    <location>
        <begin position="31"/>
        <end position="89"/>
    </location>
</feature>
<name>A0A1I1HZV8_9ACTN</name>
<gene>
    <name evidence="3" type="ORF">SAMN04487968_10582</name>
</gene>
<keyword evidence="1" id="KW-0732">Signal</keyword>
<dbReference type="EMBL" id="FOLB01000005">
    <property type="protein sequence ID" value="SFC29709.1"/>
    <property type="molecule type" value="Genomic_DNA"/>
</dbReference>
<dbReference type="AlphaFoldDB" id="A0A1I1HZV8"/>
<dbReference type="RefSeq" id="WP_091122447.1">
    <property type="nucleotide sequence ID" value="NZ_FOLB01000005.1"/>
</dbReference>
<feature type="chain" id="PRO_5038552555" evidence="1">
    <location>
        <begin position="24"/>
        <end position="91"/>
    </location>
</feature>
<dbReference type="Proteomes" id="UP000198832">
    <property type="component" value="Unassembled WGS sequence"/>
</dbReference>
<reference evidence="3 4" key="1">
    <citation type="submission" date="2016-10" db="EMBL/GenBank/DDBJ databases">
        <authorList>
            <person name="de Groot N.N."/>
        </authorList>
    </citation>
    <scope>NUCLEOTIDE SEQUENCE [LARGE SCALE GENOMIC DNA]</scope>
    <source>
        <strain evidence="3 4">CGMCC 1.7056</strain>
    </source>
</reference>
<feature type="signal peptide" evidence="1">
    <location>
        <begin position="1"/>
        <end position="23"/>
    </location>
</feature>
<proteinExistence type="predicted"/>
<evidence type="ECO:0000313" key="4">
    <source>
        <dbReference type="Proteomes" id="UP000198832"/>
    </source>
</evidence>
<evidence type="ECO:0000256" key="1">
    <source>
        <dbReference type="SAM" id="SignalP"/>
    </source>
</evidence>
<evidence type="ECO:0000259" key="2">
    <source>
        <dbReference type="Pfam" id="PF05901"/>
    </source>
</evidence>
<dbReference type="OrthoDB" id="2735480at2"/>
<dbReference type="STRING" id="574651.SAMN04487968_10582"/>
<sequence length="91" mass="9911">MKAFRVIAAVAVVGGLVSMNAPAEAKPTWTQNCTALNKKFPHGVGKAKAHDHVSSGTPVTSFKRSDKLFNQAMRYNKGLDRDHDKIACEKD</sequence>